<accession>A0A3N5EBT8</accession>
<keyword evidence="1" id="KW-0812">Transmembrane</keyword>
<dbReference type="EMBL" id="RPOH01000033">
    <property type="protein sequence ID" value="RPH28322.1"/>
    <property type="molecule type" value="Genomic_DNA"/>
</dbReference>
<evidence type="ECO:0000313" key="3">
    <source>
        <dbReference type="Proteomes" id="UP000268615"/>
    </source>
</evidence>
<feature type="transmembrane region" description="Helical" evidence="1">
    <location>
        <begin position="525"/>
        <end position="547"/>
    </location>
</feature>
<organism evidence="2 3">
    <name type="scientific">Buttiauxella warmboldiae</name>
    <dbReference type="NCBI Taxonomy" id="82993"/>
    <lineage>
        <taxon>Bacteria</taxon>
        <taxon>Pseudomonadati</taxon>
        <taxon>Pseudomonadota</taxon>
        <taxon>Gammaproteobacteria</taxon>
        <taxon>Enterobacterales</taxon>
        <taxon>Enterobacteriaceae</taxon>
        <taxon>Buttiauxella</taxon>
    </lineage>
</organism>
<protein>
    <submittedName>
        <fullName evidence="2">Uncharacterized protein</fullName>
    </submittedName>
</protein>
<keyword evidence="3" id="KW-1185">Reference proteome</keyword>
<dbReference type="OrthoDB" id="6136389at2"/>
<keyword evidence="1" id="KW-1133">Transmembrane helix</keyword>
<dbReference type="AlphaFoldDB" id="A0A3N5EBT8"/>
<keyword evidence="1" id="KW-0472">Membrane</keyword>
<evidence type="ECO:0000256" key="1">
    <source>
        <dbReference type="SAM" id="Phobius"/>
    </source>
</evidence>
<comment type="caution">
    <text evidence="2">The sequence shown here is derived from an EMBL/GenBank/DDBJ whole genome shotgun (WGS) entry which is preliminary data.</text>
</comment>
<feature type="transmembrane region" description="Helical" evidence="1">
    <location>
        <begin position="490"/>
        <end position="513"/>
    </location>
</feature>
<sequence>MFFNMLNNKCKKCLFINQANVFYNYSLGFEIPSVDLLKTANKLLKSGFSKCVCFSDFKFLYLNENHQIKYSNLNPEGRNWDSSWEINFYDDIPKGIIPDLMIHSELFFHENRLVNDNQAYIRTSLPPFVLEINNEQYLMHPGVKMYRDGIVIIYFQFDGKWNGIDDDSFLSSIINMNQRYFDKIWIDAKLQMLDGEAVLENSFEDVFSIGGNCLDGRKIRKLKQKMRDDSMKVLTESLEKEGCTFSFDNHREWVLHQIAGTEENESWESTIEICRSIYSNVISCMLVPQYKTNKNKSYSYLWHGRPSVSLLRFDKQPQDKNVLLKNFSEALAKLLNRADVSENKNSLPPDLRKFNDYCLHANRSIYLWTWLRGENESDDIWDDKNTSSRILENQARVEQVEYHNMSISRACSWANNPPSEQHLFISYTTLAETENNVHHSSISGEVSDTLSYLIKSFGTEGLIASAKEMARFRMDELKYRSDSARNSSNYWLTFVFGLVGVTSFAEFAVNPLILNKWSGINKVIAPFISFGISSVLVLAISAIIWYLTKRKH</sequence>
<proteinExistence type="predicted"/>
<gene>
    <name evidence="2" type="ORF">EHN07_09595</name>
</gene>
<dbReference type="Proteomes" id="UP000268615">
    <property type="component" value="Unassembled WGS sequence"/>
</dbReference>
<dbReference type="RefSeq" id="WP_124023942.1">
    <property type="nucleotide sequence ID" value="NZ_RPOH01000033.1"/>
</dbReference>
<reference evidence="2 3" key="1">
    <citation type="submission" date="2018-11" db="EMBL/GenBank/DDBJ databases">
        <title>Draft genome sequence of Buttiauxella warmboldiae CCUG 35512.</title>
        <authorList>
            <person name="Salva-Serra F."/>
            <person name="Marathe N."/>
            <person name="Moore E."/>
            <person name="Svensson L."/>
            <person name="Engstrom-Jakobsson H."/>
        </authorList>
    </citation>
    <scope>NUCLEOTIDE SEQUENCE [LARGE SCALE GENOMIC DNA]</scope>
    <source>
        <strain evidence="2 3">CCUG 35512</strain>
    </source>
</reference>
<evidence type="ECO:0000313" key="2">
    <source>
        <dbReference type="EMBL" id="RPH28322.1"/>
    </source>
</evidence>
<name>A0A3N5EBT8_9ENTR</name>